<proteinExistence type="predicted"/>
<dbReference type="EMBL" id="CM039436">
    <property type="protein sequence ID" value="KAI4313272.1"/>
    <property type="molecule type" value="Genomic_DNA"/>
</dbReference>
<name>A0ACB9LQK1_BAUVA</name>
<gene>
    <name evidence="1" type="ORF">L6164_026264</name>
</gene>
<protein>
    <submittedName>
        <fullName evidence="1">Uncharacterized protein</fullName>
    </submittedName>
</protein>
<reference evidence="1 2" key="1">
    <citation type="journal article" date="2022" name="DNA Res.">
        <title>Chromosomal-level genome assembly of the orchid tree Bauhinia variegata (Leguminosae; Cercidoideae) supports the allotetraploid origin hypothesis of Bauhinia.</title>
        <authorList>
            <person name="Zhong Y."/>
            <person name="Chen Y."/>
            <person name="Zheng D."/>
            <person name="Pang J."/>
            <person name="Liu Y."/>
            <person name="Luo S."/>
            <person name="Meng S."/>
            <person name="Qian L."/>
            <person name="Wei D."/>
            <person name="Dai S."/>
            <person name="Zhou R."/>
        </authorList>
    </citation>
    <scope>NUCLEOTIDE SEQUENCE [LARGE SCALE GENOMIC DNA]</scope>
    <source>
        <strain evidence="1">BV-YZ2020</strain>
    </source>
</reference>
<organism evidence="1 2">
    <name type="scientific">Bauhinia variegata</name>
    <name type="common">Purple orchid tree</name>
    <name type="synonym">Phanera variegata</name>
    <dbReference type="NCBI Taxonomy" id="167791"/>
    <lineage>
        <taxon>Eukaryota</taxon>
        <taxon>Viridiplantae</taxon>
        <taxon>Streptophyta</taxon>
        <taxon>Embryophyta</taxon>
        <taxon>Tracheophyta</taxon>
        <taxon>Spermatophyta</taxon>
        <taxon>Magnoliopsida</taxon>
        <taxon>eudicotyledons</taxon>
        <taxon>Gunneridae</taxon>
        <taxon>Pentapetalae</taxon>
        <taxon>rosids</taxon>
        <taxon>fabids</taxon>
        <taxon>Fabales</taxon>
        <taxon>Fabaceae</taxon>
        <taxon>Cercidoideae</taxon>
        <taxon>Cercideae</taxon>
        <taxon>Bauhiniinae</taxon>
        <taxon>Bauhinia</taxon>
    </lineage>
</organism>
<evidence type="ECO:0000313" key="2">
    <source>
        <dbReference type="Proteomes" id="UP000828941"/>
    </source>
</evidence>
<dbReference type="Proteomes" id="UP000828941">
    <property type="component" value="Chromosome 11"/>
</dbReference>
<evidence type="ECO:0000313" key="1">
    <source>
        <dbReference type="EMBL" id="KAI4313272.1"/>
    </source>
</evidence>
<keyword evidence="2" id="KW-1185">Reference proteome</keyword>
<sequence>MRSLTFLGPSLPKRFVSLLELNHIFFAFIKLFCWCQLLEGVKIINFPGSVPFLKVSCPNSFLLLYGI</sequence>
<comment type="caution">
    <text evidence="1">The sequence shown here is derived from an EMBL/GenBank/DDBJ whole genome shotgun (WGS) entry which is preliminary data.</text>
</comment>
<accession>A0ACB9LQK1</accession>